<dbReference type="EMBL" id="NNSR01000072">
    <property type="protein sequence ID" value="PKD27239.1"/>
    <property type="molecule type" value="Genomic_DNA"/>
</dbReference>
<dbReference type="PANTHER" id="PTHR10472">
    <property type="entry name" value="D-TYROSYL-TRNA TYR DEACYLASE"/>
    <property type="match status" value="1"/>
</dbReference>
<keyword evidence="4" id="KW-0963">Cytoplasm</keyword>
<evidence type="ECO:0000313" key="5">
    <source>
        <dbReference type="EMBL" id="PKD27239.1"/>
    </source>
</evidence>
<comment type="caution">
    <text evidence="5">The sequence shown here is derived from an EMBL/GenBank/DDBJ whole genome shotgun (WGS) entry which is preliminary data.</text>
</comment>
<dbReference type="HAMAP" id="MF_00518">
    <property type="entry name" value="Deacylase_Dtd"/>
    <property type="match status" value="1"/>
</dbReference>
<comment type="subunit">
    <text evidence="4">Homodimer.</text>
</comment>
<comment type="catalytic activity">
    <reaction evidence="4">
        <text>glycyl-tRNA(Ala) + H2O = tRNA(Ala) + glycine + H(+)</text>
        <dbReference type="Rhea" id="RHEA:53744"/>
        <dbReference type="Rhea" id="RHEA-COMP:9657"/>
        <dbReference type="Rhea" id="RHEA-COMP:13640"/>
        <dbReference type="ChEBI" id="CHEBI:15377"/>
        <dbReference type="ChEBI" id="CHEBI:15378"/>
        <dbReference type="ChEBI" id="CHEBI:57305"/>
        <dbReference type="ChEBI" id="CHEBI:78442"/>
        <dbReference type="ChEBI" id="CHEBI:78522"/>
    </reaction>
</comment>
<reference evidence="5" key="1">
    <citation type="journal article" date="2018" name="Environ. Microbiol.">
        <title>Sporulation capability and amylosome conservation among diverse human colonic and rumen isolates of the keystone starch-degrader Ruminococcus bromii.</title>
        <authorList>
            <person name="Mukhopadhya I."/>
            <person name="Morais S."/>
            <person name="Laverde-Gomez J."/>
            <person name="Sheridan P.O."/>
            <person name="Walker A.W."/>
            <person name="Kelly W."/>
            <person name="Klieve A.V."/>
            <person name="Ouwerkerk D."/>
            <person name="Duncan S.H."/>
            <person name="Louis P."/>
            <person name="Koropatkin N."/>
            <person name="Cockburn D."/>
            <person name="Kibler R."/>
            <person name="Cooper P.J."/>
            <person name="Sandoval C."/>
            <person name="Crost E."/>
            <person name="Juge N."/>
            <person name="Bayer E.A."/>
            <person name="Flint H.J."/>
        </authorList>
    </citation>
    <scope>NUCLEOTIDE SEQUENCE [LARGE SCALE GENOMIC DNA]</scope>
    <source>
        <strain evidence="5">ATCC 27255</strain>
    </source>
</reference>
<dbReference type="GO" id="GO:0043908">
    <property type="term" value="F:Ser(Gly)-tRNA(Ala) hydrolase activity"/>
    <property type="evidence" value="ECO:0007669"/>
    <property type="project" value="UniProtKB-UniRule"/>
</dbReference>
<proteinExistence type="inferred from homology"/>
<dbReference type="InterPro" id="IPR023509">
    <property type="entry name" value="DTD-like_sf"/>
</dbReference>
<organism evidence="5 6">
    <name type="scientific">Ruminococcus bromii</name>
    <dbReference type="NCBI Taxonomy" id="40518"/>
    <lineage>
        <taxon>Bacteria</taxon>
        <taxon>Bacillati</taxon>
        <taxon>Bacillota</taxon>
        <taxon>Clostridia</taxon>
        <taxon>Eubacteriales</taxon>
        <taxon>Oscillospiraceae</taxon>
        <taxon>Ruminococcus</taxon>
    </lineage>
</organism>
<dbReference type="CDD" id="cd00563">
    <property type="entry name" value="Dtyr_deacylase"/>
    <property type="match status" value="1"/>
</dbReference>
<dbReference type="FunFam" id="3.50.80.10:FF:000001">
    <property type="entry name" value="D-aminoacyl-tRNA deacylase"/>
    <property type="match status" value="1"/>
</dbReference>
<dbReference type="Pfam" id="PF02580">
    <property type="entry name" value="Tyr_Deacylase"/>
    <property type="match status" value="1"/>
</dbReference>
<dbReference type="GO" id="GO:0005737">
    <property type="term" value="C:cytoplasm"/>
    <property type="evidence" value="ECO:0007669"/>
    <property type="project" value="UniProtKB-SubCell"/>
</dbReference>
<protein>
    <recommendedName>
        <fullName evidence="4">D-aminoacyl-tRNA deacylase</fullName>
        <shortName evidence="4">DTD</shortName>
        <ecNumber evidence="4">3.1.1.96</ecNumber>
    </recommendedName>
    <alternativeName>
        <fullName evidence="4">Gly-tRNA(Ala) deacylase</fullName>
        <ecNumber evidence="4">3.1.1.-</ecNumber>
    </alternativeName>
</protein>
<evidence type="ECO:0000256" key="2">
    <source>
        <dbReference type="ARBA" id="ARBA00022555"/>
    </source>
</evidence>
<dbReference type="Gene3D" id="3.50.80.10">
    <property type="entry name" value="D-tyrosyl-tRNA(Tyr) deacylase"/>
    <property type="match status" value="1"/>
</dbReference>
<dbReference type="GO" id="GO:0019478">
    <property type="term" value="P:D-amino acid catabolic process"/>
    <property type="evidence" value="ECO:0007669"/>
    <property type="project" value="UniProtKB-UniRule"/>
</dbReference>
<dbReference type="AlphaFoldDB" id="A0A2N0UJS6"/>
<evidence type="ECO:0000313" key="6">
    <source>
        <dbReference type="Proteomes" id="UP000233425"/>
    </source>
</evidence>
<accession>A0A2N0UJS6</accession>
<dbReference type="PANTHER" id="PTHR10472:SF5">
    <property type="entry name" value="D-AMINOACYL-TRNA DEACYLASE 1"/>
    <property type="match status" value="1"/>
</dbReference>
<keyword evidence="2 4" id="KW-0820">tRNA-binding</keyword>
<dbReference type="GO" id="GO:0051500">
    <property type="term" value="F:D-tyrosyl-tRNA(Tyr) deacylase activity"/>
    <property type="evidence" value="ECO:0007669"/>
    <property type="project" value="TreeGrafter"/>
</dbReference>
<dbReference type="InterPro" id="IPR003732">
    <property type="entry name" value="Daa-tRNA_deacyls_DTD"/>
</dbReference>
<gene>
    <name evidence="4 5" type="primary">dtd</name>
    <name evidence="5" type="ORF">RBATCC27255_01628</name>
</gene>
<dbReference type="NCBIfam" id="TIGR00256">
    <property type="entry name" value="D-aminoacyl-tRNA deacylase"/>
    <property type="match status" value="1"/>
</dbReference>
<evidence type="ECO:0000256" key="4">
    <source>
        <dbReference type="HAMAP-Rule" id="MF_00518"/>
    </source>
</evidence>
<comment type="catalytic activity">
    <reaction evidence="4">
        <text>a D-aminoacyl-tRNA + H2O = a tRNA + a D-alpha-amino acid + H(+)</text>
        <dbReference type="Rhea" id="RHEA:13953"/>
        <dbReference type="Rhea" id="RHEA-COMP:10123"/>
        <dbReference type="Rhea" id="RHEA-COMP:10124"/>
        <dbReference type="ChEBI" id="CHEBI:15377"/>
        <dbReference type="ChEBI" id="CHEBI:15378"/>
        <dbReference type="ChEBI" id="CHEBI:59871"/>
        <dbReference type="ChEBI" id="CHEBI:78442"/>
        <dbReference type="ChEBI" id="CHEBI:79333"/>
        <dbReference type="EC" id="3.1.1.96"/>
    </reaction>
</comment>
<feature type="short sequence motif" description="Gly-cisPro motif, important for rejection of L-amino acids" evidence="4">
    <location>
        <begin position="138"/>
        <end position="139"/>
    </location>
</feature>
<evidence type="ECO:0000256" key="1">
    <source>
        <dbReference type="ARBA" id="ARBA00009673"/>
    </source>
</evidence>
<evidence type="ECO:0000256" key="3">
    <source>
        <dbReference type="ARBA" id="ARBA00022801"/>
    </source>
</evidence>
<dbReference type="EC" id="3.1.1.-" evidence="4"/>
<comment type="similarity">
    <text evidence="1 4">Belongs to the DTD family.</text>
</comment>
<keyword evidence="4" id="KW-0694">RNA-binding</keyword>
<comment type="domain">
    <text evidence="4">A Gly-cisPro motif from one monomer fits into the active site of the other monomer to allow specific chiral rejection of L-amino acids.</text>
</comment>
<dbReference type="SUPFAM" id="SSF69500">
    <property type="entry name" value="DTD-like"/>
    <property type="match status" value="1"/>
</dbReference>
<sequence length="151" mass="16463">MKAILQRVTEAKVEVDSKTVGEIGIGFLILLGVENGDTEKEADALAAKIAGLRIFTDENDKMNLALADVNGSVLVISNFTLCADCSHGRRPNFMAAARPDTANPLYEYFCKKMHYNGIERVEKGIFGADMKVSLVNDGPVTIEINTKDLKI</sequence>
<dbReference type="GO" id="GO:0106026">
    <property type="term" value="F:Gly-tRNA(Ala) deacylase activity"/>
    <property type="evidence" value="ECO:0007669"/>
    <property type="project" value="UniProtKB-UniRule"/>
</dbReference>
<comment type="subcellular location">
    <subcellularLocation>
        <location evidence="4">Cytoplasm</location>
    </subcellularLocation>
</comment>
<dbReference type="Proteomes" id="UP000233425">
    <property type="component" value="Unassembled WGS sequence"/>
</dbReference>
<keyword evidence="6" id="KW-1185">Reference proteome</keyword>
<comment type="function">
    <text evidence="4">An aminoacyl-tRNA editing enzyme that deacylates mischarged D-aminoacyl-tRNAs. Also deacylates mischarged glycyl-tRNA(Ala), protecting cells against glycine mischarging by AlaRS. Acts via tRNA-based rather than protein-based catalysis; rejects L-amino acids rather than detecting D-amino acids in the active site. By recycling D-aminoacyl-tRNA to D-amino acids and free tRNA molecules, this enzyme counteracts the toxicity associated with the formation of D-aminoacyl-tRNA entities in vivo and helps enforce protein L-homochirality.</text>
</comment>
<keyword evidence="3 4" id="KW-0378">Hydrolase</keyword>
<dbReference type="EC" id="3.1.1.96" evidence="4"/>
<dbReference type="RefSeq" id="WP_101029559.1">
    <property type="nucleotide sequence ID" value="NZ_CABMMZ010000072.1"/>
</dbReference>
<dbReference type="GO" id="GO:0000049">
    <property type="term" value="F:tRNA binding"/>
    <property type="evidence" value="ECO:0007669"/>
    <property type="project" value="UniProtKB-UniRule"/>
</dbReference>
<name>A0A2N0UJS6_9FIRM</name>